<name>A0A9W6NLC4_9ACTN</name>
<evidence type="ECO:0000259" key="6">
    <source>
        <dbReference type="PROSITE" id="PS51296"/>
    </source>
</evidence>
<dbReference type="InterPro" id="IPR017941">
    <property type="entry name" value="Rieske_2Fe-2S"/>
</dbReference>
<evidence type="ECO:0000313" key="7">
    <source>
        <dbReference type="EMBL" id="GLL01214.1"/>
    </source>
</evidence>
<dbReference type="Gene3D" id="2.102.10.10">
    <property type="entry name" value="Rieske [2Fe-2S] iron-sulphur domain"/>
    <property type="match status" value="1"/>
</dbReference>
<evidence type="ECO:0000256" key="2">
    <source>
        <dbReference type="ARBA" id="ARBA00022723"/>
    </source>
</evidence>
<gene>
    <name evidence="7" type="ORF">GCM10017581_029550</name>
</gene>
<keyword evidence="3" id="KW-0408">Iron</keyword>
<keyword evidence="8" id="KW-1185">Reference proteome</keyword>
<keyword evidence="4" id="KW-0411">Iron-sulfur</keyword>
<organism evidence="7 8">
    <name type="scientific">Dactylosporangium matsuzakiense</name>
    <dbReference type="NCBI Taxonomy" id="53360"/>
    <lineage>
        <taxon>Bacteria</taxon>
        <taxon>Bacillati</taxon>
        <taxon>Actinomycetota</taxon>
        <taxon>Actinomycetes</taxon>
        <taxon>Micromonosporales</taxon>
        <taxon>Micromonosporaceae</taxon>
        <taxon>Dactylosporangium</taxon>
    </lineage>
</organism>
<dbReference type="InterPro" id="IPR006311">
    <property type="entry name" value="TAT_signal"/>
</dbReference>
<evidence type="ECO:0000256" key="5">
    <source>
        <dbReference type="SAM" id="MobiDB-lite"/>
    </source>
</evidence>
<feature type="domain" description="Rieske" evidence="6">
    <location>
        <begin position="81"/>
        <end position="174"/>
    </location>
</feature>
<sequence>MPEEDVFNLCSARSGRRALLLGASAMGVAVLAGCGGDDAAPPSAAGSPGGSSAPAAPATTGGNPFDDGGSSGGAGQQVPGNSLVAVGEVPVGGGVIVKDSVLVLQPTKGAFKAYEAACPHEGAILDPPFDGNPIIMCPRHNSKFKVADGSKVSGPTPRGLKGIKVDVKSGYVVRS</sequence>
<dbReference type="CDD" id="cd03467">
    <property type="entry name" value="Rieske"/>
    <property type="match status" value="1"/>
</dbReference>
<dbReference type="SUPFAM" id="SSF50022">
    <property type="entry name" value="ISP domain"/>
    <property type="match status" value="1"/>
</dbReference>
<dbReference type="GO" id="GO:0051537">
    <property type="term" value="F:2 iron, 2 sulfur cluster binding"/>
    <property type="evidence" value="ECO:0007669"/>
    <property type="project" value="UniProtKB-KW"/>
</dbReference>
<reference evidence="7" key="2">
    <citation type="submission" date="2023-01" db="EMBL/GenBank/DDBJ databases">
        <authorList>
            <person name="Sun Q."/>
            <person name="Evtushenko L."/>
        </authorList>
    </citation>
    <scope>NUCLEOTIDE SEQUENCE</scope>
    <source>
        <strain evidence="7">VKM Ac-1321</strain>
    </source>
</reference>
<evidence type="ECO:0000256" key="1">
    <source>
        <dbReference type="ARBA" id="ARBA00022714"/>
    </source>
</evidence>
<evidence type="ECO:0000313" key="8">
    <source>
        <dbReference type="Proteomes" id="UP001143480"/>
    </source>
</evidence>
<keyword evidence="1" id="KW-0001">2Fe-2S</keyword>
<feature type="region of interest" description="Disordered" evidence="5">
    <location>
        <begin position="40"/>
        <end position="80"/>
    </location>
</feature>
<dbReference type="GO" id="GO:0004497">
    <property type="term" value="F:monooxygenase activity"/>
    <property type="evidence" value="ECO:0007669"/>
    <property type="project" value="UniProtKB-ARBA"/>
</dbReference>
<accession>A0A9W6NLC4</accession>
<dbReference type="AlphaFoldDB" id="A0A9W6NLC4"/>
<dbReference type="PROSITE" id="PS51296">
    <property type="entry name" value="RIESKE"/>
    <property type="match status" value="1"/>
</dbReference>
<dbReference type="EMBL" id="BSFP01000014">
    <property type="protein sequence ID" value="GLL01214.1"/>
    <property type="molecule type" value="Genomic_DNA"/>
</dbReference>
<dbReference type="Proteomes" id="UP001143480">
    <property type="component" value="Unassembled WGS sequence"/>
</dbReference>
<evidence type="ECO:0000256" key="3">
    <source>
        <dbReference type="ARBA" id="ARBA00023004"/>
    </source>
</evidence>
<comment type="caution">
    <text evidence="7">The sequence shown here is derived from an EMBL/GenBank/DDBJ whole genome shotgun (WGS) entry which is preliminary data.</text>
</comment>
<keyword evidence="2" id="KW-0479">Metal-binding</keyword>
<dbReference type="GO" id="GO:0046872">
    <property type="term" value="F:metal ion binding"/>
    <property type="evidence" value="ECO:0007669"/>
    <property type="project" value="UniProtKB-KW"/>
</dbReference>
<feature type="compositionally biased region" description="Low complexity" evidence="5">
    <location>
        <begin position="40"/>
        <end position="68"/>
    </location>
</feature>
<protein>
    <recommendedName>
        <fullName evidence="6">Rieske domain-containing protein</fullName>
    </recommendedName>
</protein>
<dbReference type="Pfam" id="PF00355">
    <property type="entry name" value="Rieske"/>
    <property type="match status" value="1"/>
</dbReference>
<dbReference type="PROSITE" id="PS51318">
    <property type="entry name" value="TAT"/>
    <property type="match status" value="1"/>
</dbReference>
<reference evidence="7" key="1">
    <citation type="journal article" date="2014" name="Int. J. Syst. Evol. Microbiol.">
        <title>Complete genome sequence of Corynebacterium casei LMG S-19264T (=DSM 44701T), isolated from a smear-ripened cheese.</title>
        <authorList>
            <consortium name="US DOE Joint Genome Institute (JGI-PGF)"/>
            <person name="Walter F."/>
            <person name="Albersmeier A."/>
            <person name="Kalinowski J."/>
            <person name="Ruckert C."/>
        </authorList>
    </citation>
    <scope>NUCLEOTIDE SEQUENCE</scope>
    <source>
        <strain evidence="7">VKM Ac-1321</strain>
    </source>
</reference>
<proteinExistence type="predicted"/>
<dbReference type="GO" id="GO:0016705">
    <property type="term" value="F:oxidoreductase activity, acting on paired donors, with incorporation or reduction of molecular oxygen"/>
    <property type="evidence" value="ECO:0007669"/>
    <property type="project" value="UniProtKB-ARBA"/>
</dbReference>
<dbReference type="RefSeq" id="WP_261963479.1">
    <property type="nucleotide sequence ID" value="NZ_BAAAXA010000003.1"/>
</dbReference>
<dbReference type="InterPro" id="IPR036922">
    <property type="entry name" value="Rieske_2Fe-2S_sf"/>
</dbReference>
<evidence type="ECO:0000256" key="4">
    <source>
        <dbReference type="ARBA" id="ARBA00023014"/>
    </source>
</evidence>